<organism evidence="2 3">
    <name type="scientific">Novipirellula herctigrandis</name>
    <dbReference type="NCBI Taxonomy" id="2527986"/>
    <lineage>
        <taxon>Bacteria</taxon>
        <taxon>Pseudomonadati</taxon>
        <taxon>Planctomycetota</taxon>
        <taxon>Planctomycetia</taxon>
        <taxon>Pirellulales</taxon>
        <taxon>Pirellulaceae</taxon>
        <taxon>Novipirellula</taxon>
    </lineage>
</organism>
<dbReference type="RefSeq" id="WP_146399676.1">
    <property type="nucleotide sequence ID" value="NZ_SJPJ01000001.1"/>
</dbReference>
<keyword evidence="1" id="KW-1133">Transmembrane helix</keyword>
<evidence type="ECO:0000256" key="1">
    <source>
        <dbReference type="SAM" id="Phobius"/>
    </source>
</evidence>
<dbReference type="Proteomes" id="UP000315010">
    <property type="component" value="Unassembled WGS sequence"/>
</dbReference>
<accession>A0A5C5Z6P0</accession>
<gene>
    <name evidence="2" type="ORF">CA13_43480</name>
</gene>
<protein>
    <submittedName>
        <fullName evidence="2">Uncharacterized protein</fullName>
    </submittedName>
</protein>
<keyword evidence="1" id="KW-0472">Membrane</keyword>
<dbReference type="AlphaFoldDB" id="A0A5C5Z6P0"/>
<evidence type="ECO:0000313" key="2">
    <source>
        <dbReference type="EMBL" id="TWT82885.1"/>
    </source>
</evidence>
<dbReference type="OrthoDB" id="281279at2"/>
<feature type="transmembrane region" description="Helical" evidence="1">
    <location>
        <begin position="33"/>
        <end position="52"/>
    </location>
</feature>
<evidence type="ECO:0000313" key="3">
    <source>
        <dbReference type="Proteomes" id="UP000315010"/>
    </source>
</evidence>
<feature type="transmembrane region" description="Helical" evidence="1">
    <location>
        <begin position="9"/>
        <end position="27"/>
    </location>
</feature>
<keyword evidence="1" id="KW-0812">Transmembrane</keyword>
<comment type="caution">
    <text evidence="2">The sequence shown here is derived from an EMBL/GenBank/DDBJ whole genome shotgun (WGS) entry which is preliminary data.</text>
</comment>
<proteinExistence type="predicted"/>
<dbReference type="EMBL" id="SJPJ01000001">
    <property type="protein sequence ID" value="TWT82885.1"/>
    <property type="molecule type" value="Genomic_DNA"/>
</dbReference>
<sequence>MTMLAEQPLVVSLILGLLGVLLLYGWLQTGKKPPAIVGLVFLLLIPFAWVIASHVVTDRERIEELIYEVATAVEAEDYEKVYAFIGDPEALRRARVELPIYDFDMAKVNSIRRITLVPSSDPLEADVDMTVKVDVSMTSGAMRHMRGPRRIILKLQKTGQDEWKVIQYQHLPIAGGPDQFSNITP</sequence>
<reference evidence="2 3" key="1">
    <citation type="submission" date="2019-02" db="EMBL/GenBank/DDBJ databases">
        <title>Deep-cultivation of Planctomycetes and their phenomic and genomic characterization uncovers novel biology.</title>
        <authorList>
            <person name="Wiegand S."/>
            <person name="Jogler M."/>
            <person name="Boedeker C."/>
            <person name="Pinto D."/>
            <person name="Vollmers J."/>
            <person name="Rivas-Marin E."/>
            <person name="Kohn T."/>
            <person name="Peeters S.H."/>
            <person name="Heuer A."/>
            <person name="Rast P."/>
            <person name="Oberbeckmann S."/>
            <person name="Bunk B."/>
            <person name="Jeske O."/>
            <person name="Meyerdierks A."/>
            <person name="Storesund J.E."/>
            <person name="Kallscheuer N."/>
            <person name="Luecker S."/>
            <person name="Lage O.M."/>
            <person name="Pohl T."/>
            <person name="Merkel B.J."/>
            <person name="Hornburger P."/>
            <person name="Mueller R.-W."/>
            <person name="Bruemmer F."/>
            <person name="Labrenz M."/>
            <person name="Spormann A.M."/>
            <person name="Op Den Camp H."/>
            <person name="Overmann J."/>
            <person name="Amann R."/>
            <person name="Jetten M.S.M."/>
            <person name="Mascher T."/>
            <person name="Medema M.H."/>
            <person name="Devos D.P."/>
            <person name="Kaster A.-K."/>
            <person name="Ovreas L."/>
            <person name="Rohde M."/>
            <person name="Galperin M.Y."/>
            <person name="Jogler C."/>
        </authorList>
    </citation>
    <scope>NUCLEOTIDE SEQUENCE [LARGE SCALE GENOMIC DNA]</scope>
    <source>
        <strain evidence="2 3">CA13</strain>
    </source>
</reference>
<name>A0A5C5Z6P0_9BACT</name>
<keyword evidence="3" id="KW-1185">Reference proteome</keyword>